<evidence type="ECO:0000256" key="8">
    <source>
        <dbReference type="SAM" id="Phobius"/>
    </source>
</evidence>
<keyword evidence="3" id="KW-1003">Cell membrane</keyword>
<dbReference type="InterPro" id="IPR055348">
    <property type="entry name" value="DctQ"/>
</dbReference>
<feature type="transmembrane region" description="Helical" evidence="8">
    <location>
        <begin position="89"/>
        <end position="107"/>
    </location>
</feature>
<dbReference type="GO" id="GO:0005886">
    <property type="term" value="C:plasma membrane"/>
    <property type="evidence" value="ECO:0007669"/>
    <property type="project" value="UniProtKB-SubCell"/>
</dbReference>
<reference evidence="10" key="1">
    <citation type="submission" date="2018-05" db="EMBL/GenBank/DDBJ databases">
        <authorList>
            <person name="Lanie J.A."/>
            <person name="Ng W.-L."/>
            <person name="Kazmierczak K.M."/>
            <person name="Andrzejewski T.M."/>
            <person name="Davidsen T.M."/>
            <person name="Wayne K.J."/>
            <person name="Tettelin H."/>
            <person name="Glass J.I."/>
            <person name="Rusch D."/>
            <person name="Podicherti R."/>
            <person name="Tsui H.-C.T."/>
            <person name="Winkler M.E."/>
        </authorList>
    </citation>
    <scope>NUCLEOTIDE SEQUENCE</scope>
</reference>
<dbReference type="PANTHER" id="PTHR35011:SF10">
    <property type="entry name" value="TRAP TRANSPORTER SMALL PERMEASE PROTEIN"/>
    <property type="match status" value="1"/>
</dbReference>
<feature type="domain" description="Tripartite ATP-independent periplasmic transporters DctQ component" evidence="9">
    <location>
        <begin position="23"/>
        <end position="153"/>
    </location>
</feature>
<feature type="transmembrane region" description="Helical" evidence="8">
    <location>
        <begin position="12"/>
        <end position="33"/>
    </location>
</feature>
<keyword evidence="6 8" id="KW-1133">Transmembrane helix</keyword>
<dbReference type="InterPro" id="IPR007387">
    <property type="entry name" value="TRAP_DctQ"/>
</dbReference>
<evidence type="ECO:0000256" key="6">
    <source>
        <dbReference type="ARBA" id="ARBA00022989"/>
    </source>
</evidence>
<evidence type="ECO:0000256" key="7">
    <source>
        <dbReference type="ARBA" id="ARBA00023136"/>
    </source>
</evidence>
<keyword evidence="4" id="KW-0997">Cell inner membrane</keyword>
<evidence type="ECO:0000256" key="4">
    <source>
        <dbReference type="ARBA" id="ARBA00022519"/>
    </source>
</evidence>
<dbReference type="GO" id="GO:0015740">
    <property type="term" value="P:C4-dicarboxylate transport"/>
    <property type="evidence" value="ECO:0007669"/>
    <property type="project" value="TreeGrafter"/>
</dbReference>
<feature type="transmembrane region" description="Helical" evidence="8">
    <location>
        <begin position="127"/>
        <end position="150"/>
    </location>
</feature>
<dbReference type="Pfam" id="PF04290">
    <property type="entry name" value="DctQ"/>
    <property type="match status" value="1"/>
</dbReference>
<dbReference type="GO" id="GO:0022857">
    <property type="term" value="F:transmembrane transporter activity"/>
    <property type="evidence" value="ECO:0007669"/>
    <property type="project" value="TreeGrafter"/>
</dbReference>
<accession>A0A383CCX1</accession>
<protein>
    <recommendedName>
        <fullName evidence="9">Tripartite ATP-independent periplasmic transporters DctQ component domain-containing protein</fullName>
    </recommendedName>
</protein>
<organism evidence="10">
    <name type="scientific">marine metagenome</name>
    <dbReference type="NCBI Taxonomy" id="408172"/>
    <lineage>
        <taxon>unclassified sequences</taxon>
        <taxon>metagenomes</taxon>
        <taxon>ecological metagenomes</taxon>
    </lineage>
</organism>
<name>A0A383CCX1_9ZZZZ</name>
<dbReference type="PANTHER" id="PTHR35011">
    <property type="entry name" value="2,3-DIKETO-L-GULONATE TRAP TRANSPORTER SMALL PERMEASE PROTEIN YIAM"/>
    <property type="match status" value="1"/>
</dbReference>
<dbReference type="EMBL" id="UINC01207436">
    <property type="protein sequence ID" value="SVE29515.1"/>
    <property type="molecule type" value="Genomic_DNA"/>
</dbReference>
<proteinExistence type="predicted"/>
<sequence>MSGMIDRLVRWAAIIGGLALILLTCLTVLDVSLRYLFNRPLFGGQDVAELILLVAVSQSFAYCGRTGGHVSLDILGFVSGIRVTRAADIVVRIVSFAVMALLTWRCLENGIDAAEYGEATNLLMIPLYPFYFVLSAGFGLYGLVLLFEFFELFSDSGKFLPPMKK</sequence>
<gene>
    <name evidence="10" type="ORF">METZ01_LOCUS482369</name>
</gene>
<evidence type="ECO:0000256" key="3">
    <source>
        <dbReference type="ARBA" id="ARBA00022475"/>
    </source>
</evidence>
<evidence type="ECO:0000256" key="5">
    <source>
        <dbReference type="ARBA" id="ARBA00022692"/>
    </source>
</evidence>
<evidence type="ECO:0000259" key="9">
    <source>
        <dbReference type="Pfam" id="PF04290"/>
    </source>
</evidence>
<evidence type="ECO:0000313" key="10">
    <source>
        <dbReference type="EMBL" id="SVE29515.1"/>
    </source>
</evidence>
<keyword evidence="2" id="KW-0813">Transport</keyword>
<evidence type="ECO:0000256" key="2">
    <source>
        <dbReference type="ARBA" id="ARBA00022448"/>
    </source>
</evidence>
<keyword evidence="5 8" id="KW-0812">Transmembrane</keyword>
<comment type="subcellular location">
    <subcellularLocation>
        <location evidence="1">Cell inner membrane</location>
        <topology evidence="1">Multi-pass membrane protein</topology>
    </subcellularLocation>
</comment>
<dbReference type="AlphaFoldDB" id="A0A383CCX1"/>
<keyword evidence="7 8" id="KW-0472">Membrane</keyword>
<evidence type="ECO:0000256" key="1">
    <source>
        <dbReference type="ARBA" id="ARBA00004429"/>
    </source>
</evidence>